<dbReference type="STRING" id="1454003.AW10_02741"/>
<dbReference type="GO" id="GO:0032259">
    <property type="term" value="P:methylation"/>
    <property type="evidence" value="ECO:0007669"/>
    <property type="project" value="UniProtKB-KW"/>
</dbReference>
<dbReference type="PATRIC" id="fig|1454003.3.peg.2794"/>
<evidence type="ECO:0000313" key="1">
    <source>
        <dbReference type="EMBL" id="EXI78870.1"/>
    </source>
</evidence>
<dbReference type="SUPFAM" id="SSF53335">
    <property type="entry name" value="S-adenosyl-L-methionine-dependent methyltransferases"/>
    <property type="match status" value="1"/>
</dbReference>
<dbReference type="Gene3D" id="3.40.50.150">
    <property type="entry name" value="Vaccinia Virus protein VP39"/>
    <property type="match status" value="1"/>
</dbReference>
<dbReference type="EMBL" id="JEMX01000063">
    <property type="protein sequence ID" value="EXI78870.1"/>
    <property type="molecule type" value="Genomic_DNA"/>
</dbReference>
<dbReference type="AlphaFoldDB" id="A0A011PPR5"/>
<keyword evidence="1" id="KW-0489">Methyltransferase</keyword>
<keyword evidence="1" id="KW-0808">Transferase</keyword>
<name>A0A011PPR5_9PROT</name>
<evidence type="ECO:0000313" key="2">
    <source>
        <dbReference type="Proteomes" id="UP000021816"/>
    </source>
</evidence>
<reference evidence="1 2" key="1">
    <citation type="submission" date="2014-02" db="EMBL/GenBank/DDBJ databases">
        <title>Expanding our view of genomic diversity in Candidatus Accumulibacter clades.</title>
        <authorList>
            <person name="Skennerton C.T."/>
            <person name="Barr J.J."/>
            <person name="Slater F.R."/>
            <person name="Bond P.L."/>
            <person name="Tyson G.W."/>
        </authorList>
    </citation>
    <scope>NUCLEOTIDE SEQUENCE [LARGE SCALE GENOMIC DNA]</scope>
    <source>
        <strain evidence="2">BA-92</strain>
    </source>
</reference>
<gene>
    <name evidence="1" type="ORF">AW10_02741</name>
</gene>
<comment type="caution">
    <text evidence="1">The sequence shown here is derived from an EMBL/GenBank/DDBJ whole genome shotgun (WGS) entry which is preliminary data.</text>
</comment>
<dbReference type="Pfam" id="PF13578">
    <property type="entry name" value="Methyltransf_24"/>
    <property type="match status" value="1"/>
</dbReference>
<accession>A0A011PPR5</accession>
<dbReference type="InterPro" id="IPR029063">
    <property type="entry name" value="SAM-dependent_MTases_sf"/>
</dbReference>
<sequence>MDVLSYARYLARRAVRGSYGSMVGREFQAPDWDIYRMDVKRPFEAIEHPEREIRMVDSALHALQQAGIIGDTRYDHAGYAAMREAVKREFDIPWTAISPRVQRLIYAINAIHRPAVMIAAGVFCGNTFISNAGAAVGPGAGYAARALIGIEIDPEEAQRAERNVRRIDRTQVARIVADDAVEFCATWSDRIDLLYLDADGDRGRGKSIYREILDTAWDKLPAGALMLAHNSVNSATAMRDYLEFVRNPANCGASINLVLDWEGLEVSRK</sequence>
<dbReference type="Proteomes" id="UP000021816">
    <property type="component" value="Unassembled WGS sequence"/>
</dbReference>
<proteinExistence type="predicted"/>
<dbReference type="GO" id="GO:0008168">
    <property type="term" value="F:methyltransferase activity"/>
    <property type="evidence" value="ECO:0007669"/>
    <property type="project" value="UniProtKB-KW"/>
</dbReference>
<protein>
    <submittedName>
        <fullName evidence="1">Putative O-methyltransferase</fullName>
    </submittedName>
</protein>
<organism evidence="1 2">
    <name type="scientific">Candidatus Accumulibacter appositus</name>
    <dbReference type="NCBI Taxonomy" id="1454003"/>
    <lineage>
        <taxon>Bacteria</taxon>
        <taxon>Pseudomonadati</taxon>
        <taxon>Pseudomonadota</taxon>
        <taxon>Betaproteobacteria</taxon>
        <taxon>Candidatus Accumulibacter</taxon>
    </lineage>
</organism>